<reference evidence="11 12" key="1">
    <citation type="submission" date="2019-07" db="EMBL/GenBank/DDBJ databases">
        <title>Characterization of Brevibacillus brevis HK544, as a potential biocontrol agent.</title>
        <authorList>
            <person name="Kim H."/>
        </authorList>
    </citation>
    <scope>NUCLEOTIDE SEQUENCE [LARGE SCALE GENOMIC DNA]</scope>
    <source>
        <strain evidence="11 12">HK544</strain>
    </source>
</reference>
<evidence type="ECO:0000256" key="4">
    <source>
        <dbReference type="ARBA" id="ARBA00022729"/>
    </source>
</evidence>
<dbReference type="Gene3D" id="3.30.300.210">
    <property type="entry name" value="Nutrient germinant receptor protein C, domain 3"/>
    <property type="match status" value="1"/>
</dbReference>
<evidence type="ECO:0000256" key="2">
    <source>
        <dbReference type="ARBA" id="ARBA00007886"/>
    </source>
</evidence>
<dbReference type="PROSITE" id="PS51257">
    <property type="entry name" value="PROKAR_LIPOPROTEIN"/>
    <property type="match status" value="1"/>
</dbReference>
<dbReference type="InterPro" id="IPR008844">
    <property type="entry name" value="Spore_GerAC-like"/>
</dbReference>
<dbReference type="NCBIfam" id="TIGR02887">
    <property type="entry name" value="spore_ger_x_C"/>
    <property type="match status" value="1"/>
</dbReference>
<gene>
    <name evidence="11" type="ORF">FPS98_08600</name>
</gene>
<comment type="subcellular location">
    <subcellularLocation>
        <location evidence="1">Membrane</location>
        <topology evidence="1">Lipid-anchor</topology>
    </subcellularLocation>
</comment>
<dbReference type="PANTHER" id="PTHR35789">
    <property type="entry name" value="SPORE GERMINATION PROTEIN B3"/>
    <property type="match status" value="1"/>
</dbReference>
<feature type="signal peptide" evidence="8">
    <location>
        <begin position="1"/>
        <end position="21"/>
    </location>
</feature>
<dbReference type="InterPro" id="IPR038501">
    <property type="entry name" value="Spore_GerAC_C_sf"/>
</dbReference>
<accession>A0A517I560</accession>
<dbReference type="GO" id="GO:0016020">
    <property type="term" value="C:membrane"/>
    <property type="evidence" value="ECO:0007669"/>
    <property type="project" value="UniProtKB-SubCell"/>
</dbReference>
<evidence type="ECO:0000259" key="9">
    <source>
        <dbReference type="Pfam" id="PF05504"/>
    </source>
</evidence>
<keyword evidence="5" id="KW-0472">Membrane</keyword>
<evidence type="ECO:0000256" key="1">
    <source>
        <dbReference type="ARBA" id="ARBA00004635"/>
    </source>
</evidence>
<dbReference type="EMBL" id="CP042161">
    <property type="protein sequence ID" value="QDS34035.1"/>
    <property type="molecule type" value="Genomic_DNA"/>
</dbReference>
<organism evidence="11 12">
    <name type="scientific">Brevibacillus brevis</name>
    <name type="common">Bacillus brevis</name>
    <dbReference type="NCBI Taxonomy" id="1393"/>
    <lineage>
        <taxon>Bacteria</taxon>
        <taxon>Bacillati</taxon>
        <taxon>Bacillota</taxon>
        <taxon>Bacilli</taxon>
        <taxon>Bacillales</taxon>
        <taxon>Paenibacillaceae</taxon>
        <taxon>Brevibacillus</taxon>
    </lineage>
</organism>
<dbReference type="PANTHER" id="PTHR35789:SF1">
    <property type="entry name" value="SPORE GERMINATION PROTEIN B3"/>
    <property type="match status" value="1"/>
</dbReference>
<comment type="similarity">
    <text evidence="2">Belongs to the GerABKC lipoprotein family.</text>
</comment>
<dbReference type="GO" id="GO:0009847">
    <property type="term" value="P:spore germination"/>
    <property type="evidence" value="ECO:0007669"/>
    <property type="project" value="InterPro"/>
</dbReference>
<dbReference type="RefSeq" id="WP_144615272.1">
    <property type="nucleotide sequence ID" value="NZ_CP042161.1"/>
</dbReference>
<sequence>MKRRLVSILLSIMLVTSGCLGQNRLDELTLVLTLGIDVKKNGELDIYSAVPVFQREAKKKMELLHVHASSFREGRDRLNNEANGLTETGKVQNIVIAKRVLQEKGLFDLMDVLYRDPKSSLKADLIMVDDPIERVMNVDVKDKPRFPVYLRELIRSGHTSEACVYTTARNVYDQFYEKGITPYLTQVKLSENKLRIAGTALIDKRGYYVDSLSPEESIQLLILQQDTKHPIYMTAKLADPAFQKKDEESKSISYSIDYTHSNYKTSAKDGQFQFDLHFSYLIVLTEVLVKANPIKDKTAMERAIAAVMKQKMEGVIAKLQKKQVDPIGLGKYARAYAYDEWKKVEDDWGRAFSKAKVTIHPEVKIISVGALKK</sequence>
<evidence type="ECO:0000259" key="10">
    <source>
        <dbReference type="Pfam" id="PF25198"/>
    </source>
</evidence>
<dbReference type="AlphaFoldDB" id="A0A517I560"/>
<dbReference type="Pfam" id="PF05504">
    <property type="entry name" value="Spore_GerAC"/>
    <property type="match status" value="1"/>
</dbReference>
<dbReference type="InterPro" id="IPR057336">
    <property type="entry name" value="GerAC_N"/>
</dbReference>
<feature type="domain" description="Spore germination protein N-terminal" evidence="10">
    <location>
        <begin position="22"/>
        <end position="188"/>
    </location>
</feature>
<evidence type="ECO:0000313" key="11">
    <source>
        <dbReference type="EMBL" id="QDS34035.1"/>
    </source>
</evidence>
<feature type="domain" description="Spore germination GerAC-like C-terminal" evidence="9">
    <location>
        <begin position="198"/>
        <end position="369"/>
    </location>
</feature>
<evidence type="ECO:0000256" key="7">
    <source>
        <dbReference type="ARBA" id="ARBA00023288"/>
    </source>
</evidence>
<evidence type="ECO:0000256" key="8">
    <source>
        <dbReference type="SAM" id="SignalP"/>
    </source>
</evidence>
<keyword evidence="6" id="KW-0564">Palmitate</keyword>
<dbReference type="InterPro" id="IPR046953">
    <property type="entry name" value="Spore_GerAC-like_C"/>
</dbReference>
<evidence type="ECO:0000256" key="5">
    <source>
        <dbReference type="ARBA" id="ARBA00023136"/>
    </source>
</evidence>
<keyword evidence="3" id="KW-0309">Germination</keyword>
<dbReference type="Pfam" id="PF25198">
    <property type="entry name" value="Spore_GerAC_N"/>
    <property type="match status" value="1"/>
</dbReference>
<feature type="chain" id="PRO_5038502091" evidence="8">
    <location>
        <begin position="22"/>
        <end position="373"/>
    </location>
</feature>
<protein>
    <submittedName>
        <fullName evidence="11">Ger(X)C family spore germination protein</fullName>
    </submittedName>
</protein>
<keyword evidence="7" id="KW-0449">Lipoprotein</keyword>
<evidence type="ECO:0000256" key="3">
    <source>
        <dbReference type="ARBA" id="ARBA00022544"/>
    </source>
</evidence>
<proteinExistence type="inferred from homology"/>
<evidence type="ECO:0000313" key="12">
    <source>
        <dbReference type="Proteomes" id="UP000317713"/>
    </source>
</evidence>
<keyword evidence="4 8" id="KW-0732">Signal</keyword>
<evidence type="ECO:0000256" key="6">
    <source>
        <dbReference type="ARBA" id="ARBA00023139"/>
    </source>
</evidence>
<dbReference type="Proteomes" id="UP000317713">
    <property type="component" value="Chromosome"/>
</dbReference>
<name>A0A517I560_BREBE</name>